<evidence type="ECO:0000256" key="4">
    <source>
        <dbReference type="ARBA" id="ARBA00022989"/>
    </source>
</evidence>
<name>A0ABX0XMQ1_9SPHN</name>
<feature type="transmembrane region" description="Helical" evidence="6">
    <location>
        <begin position="158"/>
        <end position="180"/>
    </location>
</feature>
<feature type="transmembrane region" description="Helical" evidence="6">
    <location>
        <begin position="294"/>
        <end position="313"/>
    </location>
</feature>
<keyword evidence="4 6" id="KW-1133">Transmembrane helix</keyword>
<feature type="transmembrane region" description="Helical" evidence="6">
    <location>
        <begin position="70"/>
        <end position="91"/>
    </location>
</feature>
<dbReference type="Gene3D" id="1.20.1250.20">
    <property type="entry name" value="MFS general substrate transporter like domains"/>
    <property type="match status" value="1"/>
</dbReference>
<evidence type="ECO:0000256" key="6">
    <source>
        <dbReference type="SAM" id="Phobius"/>
    </source>
</evidence>
<feature type="transmembrane region" description="Helical" evidence="6">
    <location>
        <begin position="420"/>
        <end position="443"/>
    </location>
</feature>
<keyword evidence="9" id="KW-1185">Reference proteome</keyword>
<dbReference type="CDD" id="cd17328">
    <property type="entry name" value="MFS_spinster_like"/>
    <property type="match status" value="1"/>
</dbReference>
<feature type="transmembrane region" description="Helical" evidence="6">
    <location>
        <begin position="98"/>
        <end position="118"/>
    </location>
</feature>
<feature type="domain" description="Major facilitator superfamily (MFS) profile" evidence="7">
    <location>
        <begin position="32"/>
        <end position="447"/>
    </location>
</feature>
<reference evidence="8 9" key="1">
    <citation type="submission" date="2020-03" db="EMBL/GenBank/DDBJ databases">
        <title>Genomic Encyclopedia of Type Strains, Phase IV (KMG-IV): sequencing the most valuable type-strain genomes for metagenomic binning, comparative biology and taxonomic classification.</title>
        <authorList>
            <person name="Goeker M."/>
        </authorList>
    </citation>
    <scope>NUCLEOTIDE SEQUENCE [LARGE SCALE GENOMIC DNA]</scope>
    <source>
        <strain evidence="8 9">DSM 27651</strain>
    </source>
</reference>
<feature type="transmembrane region" description="Helical" evidence="6">
    <location>
        <begin position="200"/>
        <end position="221"/>
    </location>
</feature>
<evidence type="ECO:0000313" key="9">
    <source>
        <dbReference type="Proteomes" id="UP000734218"/>
    </source>
</evidence>
<keyword evidence="3 6" id="KW-0812">Transmembrane</keyword>
<evidence type="ECO:0000259" key="7">
    <source>
        <dbReference type="PROSITE" id="PS50850"/>
    </source>
</evidence>
<feature type="transmembrane region" description="Helical" evidence="6">
    <location>
        <begin position="352"/>
        <end position="377"/>
    </location>
</feature>
<feature type="transmembrane region" description="Helical" evidence="6">
    <location>
        <begin position="124"/>
        <end position="146"/>
    </location>
</feature>
<dbReference type="InterPro" id="IPR011701">
    <property type="entry name" value="MFS"/>
</dbReference>
<dbReference type="InterPro" id="IPR020846">
    <property type="entry name" value="MFS_dom"/>
</dbReference>
<dbReference type="PANTHER" id="PTHR23505">
    <property type="entry name" value="SPINSTER"/>
    <property type="match status" value="1"/>
</dbReference>
<protein>
    <submittedName>
        <fullName evidence="8">MFS family permease</fullName>
    </submittedName>
</protein>
<dbReference type="SUPFAM" id="SSF103473">
    <property type="entry name" value="MFS general substrate transporter"/>
    <property type="match status" value="1"/>
</dbReference>
<feature type="transmembrane region" description="Helical" evidence="6">
    <location>
        <begin position="325"/>
        <end position="346"/>
    </location>
</feature>
<dbReference type="PANTHER" id="PTHR23505:SF79">
    <property type="entry name" value="PROTEIN SPINSTER"/>
    <property type="match status" value="1"/>
</dbReference>
<comment type="subcellular location">
    <subcellularLocation>
        <location evidence="1">Membrane</location>
        <topology evidence="1">Multi-pass membrane protein</topology>
    </subcellularLocation>
</comment>
<organism evidence="8 9">
    <name type="scientific">Sphingomonas jejuensis</name>
    <dbReference type="NCBI Taxonomy" id="904715"/>
    <lineage>
        <taxon>Bacteria</taxon>
        <taxon>Pseudomonadati</taxon>
        <taxon>Pseudomonadota</taxon>
        <taxon>Alphaproteobacteria</taxon>
        <taxon>Sphingomonadales</taxon>
        <taxon>Sphingomonadaceae</taxon>
        <taxon>Sphingomonas</taxon>
    </lineage>
</organism>
<dbReference type="EMBL" id="JAATJE010000001">
    <property type="protein sequence ID" value="NJC33966.1"/>
    <property type="molecule type" value="Genomic_DNA"/>
</dbReference>
<keyword evidence="5 6" id="KW-0472">Membrane</keyword>
<dbReference type="InterPro" id="IPR044770">
    <property type="entry name" value="MFS_spinster-like"/>
</dbReference>
<feature type="transmembrane region" description="Helical" evidence="6">
    <location>
        <begin position="389"/>
        <end position="414"/>
    </location>
</feature>
<accession>A0ABX0XMQ1</accession>
<comment type="caution">
    <text evidence="8">The sequence shown here is derived from an EMBL/GenBank/DDBJ whole genome shotgun (WGS) entry which is preliminary data.</text>
</comment>
<dbReference type="RefSeq" id="WP_167953881.1">
    <property type="nucleotide sequence ID" value="NZ_JAATJE010000001.1"/>
</dbReference>
<proteinExistence type="predicted"/>
<evidence type="ECO:0000256" key="2">
    <source>
        <dbReference type="ARBA" id="ARBA00022448"/>
    </source>
</evidence>
<dbReference type="PROSITE" id="PS50850">
    <property type="entry name" value="MFS"/>
    <property type="match status" value="1"/>
</dbReference>
<feature type="transmembrane region" description="Helical" evidence="6">
    <location>
        <begin position="253"/>
        <end position="274"/>
    </location>
</feature>
<sequence length="458" mass="48614">MSAVAPPVAADLGPAATRVDEPAAPGFRQWYLIAVLMLAYTASFIDRQVLNLLVEPLKASFDLDDTRLSLLQGLAFTGGYILFSPVFGRLADVGSRRAILFMGVGIWSVATSLCGLSQSYRQLFLARFGVGAAEACLTPAAWSIIADSFPARLIPRAFSIYMMGPYIGGGLALIFGGLLLDSAAGWDLTDLPLVGTLQPWQVVFICAGLPGLLIAAMLLAVREPPRREIAAVASQDRIPMAEVWRLFRDRRDFYLNFYAGMALLVITLYAFPAWMPAMLIRQFGMAAGDVGLRYGAAVLVTGSLGVLAGPWIAGQVERRGRADALMLVPFAACFALIGISSALLIAPSPAAALAIATLASFAYSIPQALASSALQLVTPNRMRGIASAVYVFAVSVTGLGAAPTIVAVLTDYVFADPAMVGRSLALTCAGASLLSAIFLWRALRGYRRLLRIDAGQAR</sequence>
<keyword evidence="2" id="KW-0813">Transport</keyword>
<dbReference type="Pfam" id="PF07690">
    <property type="entry name" value="MFS_1"/>
    <property type="match status" value="1"/>
</dbReference>
<dbReference type="InterPro" id="IPR036259">
    <property type="entry name" value="MFS_trans_sf"/>
</dbReference>
<gene>
    <name evidence="8" type="ORF">GGR88_001440</name>
</gene>
<evidence type="ECO:0000256" key="1">
    <source>
        <dbReference type="ARBA" id="ARBA00004141"/>
    </source>
</evidence>
<evidence type="ECO:0000256" key="3">
    <source>
        <dbReference type="ARBA" id="ARBA00022692"/>
    </source>
</evidence>
<dbReference type="Proteomes" id="UP000734218">
    <property type="component" value="Unassembled WGS sequence"/>
</dbReference>
<evidence type="ECO:0000313" key="8">
    <source>
        <dbReference type="EMBL" id="NJC33966.1"/>
    </source>
</evidence>
<evidence type="ECO:0000256" key="5">
    <source>
        <dbReference type="ARBA" id="ARBA00023136"/>
    </source>
</evidence>